<evidence type="ECO:0000313" key="2">
    <source>
        <dbReference type="Proteomes" id="UP000198598"/>
    </source>
</evidence>
<dbReference type="STRING" id="662367.SAMN05216167_1437"/>
<accession>A0A1I2HJP1</accession>
<gene>
    <name evidence="1" type="ORF">SAMN05216167_1437</name>
</gene>
<proteinExistence type="predicted"/>
<organism evidence="1 2">
    <name type="scientific">Spirosoma endophyticum</name>
    <dbReference type="NCBI Taxonomy" id="662367"/>
    <lineage>
        <taxon>Bacteria</taxon>
        <taxon>Pseudomonadati</taxon>
        <taxon>Bacteroidota</taxon>
        <taxon>Cytophagia</taxon>
        <taxon>Cytophagales</taxon>
        <taxon>Cytophagaceae</taxon>
        <taxon>Spirosoma</taxon>
    </lineage>
</organism>
<keyword evidence="2" id="KW-1185">Reference proteome</keyword>
<dbReference type="EMBL" id="FOLQ01000043">
    <property type="protein sequence ID" value="SFF28651.1"/>
    <property type="molecule type" value="Genomic_DNA"/>
</dbReference>
<evidence type="ECO:0000313" key="1">
    <source>
        <dbReference type="EMBL" id="SFF28651.1"/>
    </source>
</evidence>
<dbReference type="Proteomes" id="UP000198598">
    <property type="component" value="Unassembled WGS sequence"/>
</dbReference>
<dbReference type="RefSeq" id="WP_093834932.1">
    <property type="nucleotide sequence ID" value="NZ_FOLQ01000043.1"/>
</dbReference>
<dbReference type="AlphaFoldDB" id="A0A1I2HJP1"/>
<sequence length="77" mass="8768">MEPALFTGTTILNESIRISQRVEQSPHHLIDLIFTEALLRISNYLPEWEVELVNDSETWPDYMAEVASLLVKHVCGG</sequence>
<protein>
    <submittedName>
        <fullName evidence="1">Uncharacterized protein</fullName>
    </submittedName>
</protein>
<name>A0A1I2HJP1_9BACT</name>
<reference evidence="1 2" key="1">
    <citation type="submission" date="2016-10" db="EMBL/GenBank/DDBJ databases">
        <authorList>
            <person name="de Groot N.N."/>
        </authorList>
    </citation>
    <scope>NUCLEOTIDE SEQUENCE [LARGE SCALE GENOMIC DNA]</scope>
    <source>
        <strain evidence="1 2">DSM 26130</strain>
    </source>
</reference>